<dbReference type="Proteomes" id="UP000327013">
    <property type="component" value="Chromosome 2"/>
</dbReference>
<evidence type="ECO:0000313" key="3">
    <source>
        <dbReference type="EMBL" id="KAE8008717.1"/>
    </source>
</evidence>
<dbReference type="OrthoDB" id="566138at2759"/>
<protein>
    <recommendedName>
        <fullName evidence="2">Amidase domain-containing protein</fullName>
    </recommendedName>
</protein>
<dbReference type="PANTHER" id="PTHR42678">
    <property type="entry name" value="AMIDASE"/>
    <property type="match status" value="1"/>
</dbReference>
<feature type="signal peptide" evidence="1">
    <location>
        <begin position="1"/>
        <end position="36"/>
    </location>
</feature>
<reference evidence="3 4" key="1">
    <citation type="submission" date="2019-06" db="EMBL/GenBank/DDBJ databases">
        <title>A chromosomal-level reference genome of Carpinus fangiana (Coryloideae, Betulaceae).</title>
        <authorList>
            <person name="Yang X."/>
            <person name="Wang Z."/>
            <person name="Zhang L."/>
            <person name="Hao G."/>
            <person name="Liu J."/>
            <person name="Yang Y."/>
        </authorList>
    </citation>
    <scope>NUCLEOTIDE SEQUENCE [LARGE SCALE GENOMIC DNA]</scope>
    <source>
        <strain evidence="3">Cfa_2016G</strain>
        <tissue evidence="3">Leaf</tissue>
    </source>
</reference>
<evidence type="ECO:0000256" key="1">
    <source>
        <dbReference type="SAM" id="SignalP"/>
    </source>
</evidence>
<dbReference type="InterPro" id="IPR036928">
    <property type="entry name" value="AS_sf"/>
</dbReference>
<dbReference type="Gene3D" id="3.90.1300.10">
    <property type="entry name" value="Amidase signature (AS) domain"/>
    <property type="match status" value="1"/>
</dbReference>
<dbReference type="SUPFAM" id="SSF75304">
    <property type="entry name" value="Amidase signature (AS) enzymes"/>
    <property type="match status" value="1"/>
</dbReference>
<dbReference type="PANTHER" id="PTHR42678:SF36">
    <property type="entry name" value="C869.01-LIKE PROTEIN, PUTATIVE-RELATED"/>
    <property type="match status" value="1"/>
</dbReference>
<proteinExistence type="predicted"/>
<keyword evidence="4" id="KW-1185">Reference proteome</keyword>
<feature type="domain" description="Amidase" evidence="2">
    <location>
        <begin position="70"/>
        <end position="414"/>
    </location>
</feature>
<evidence type="ECO:0000313" key="4">
    <source>
        <dbReference type="Proteomes" id="UP000327013"/>
    </source>
</evidence>
<keyword evidence="1" id="KW-0732">Signal</keyword>
<dbReference type="InterPro" id="IPR023631">
    <property type="entry name" value="Amidase_dom"/>
</dbReference>
<organism evidence="3 4">
    <name type="scientific">Carpinus fangiana</name>
    <dbReference type="NCBI Taxonomy" id="176857"/>
    <lineage>
        <taxon>Eukaryota</taxon>
        <taxon>Viridiplantae</taxon>
        <taxon>Streptophyta</taxon>
        <taxon>Embryophyta</taxon>
        <taxon>Tracheophyta</taxon>
        <taxon>Spermatophyta</taxon>
        <taxon>Magnoliopsida</taxon>
        <taxon>eudicotyledons</taxon>
        <taxon>Gunneridae</taxon>
        <taxon>Pentapetalae</taxon>
        <taxon>rosids</taxon>
        <taxon>fabids</taxon>
        <taxon>Fagales</taxon>
        <taxon>Betulaceae</taxon>
        <taxon>Carpinus</taxon>
    </lineage>
</organism>
<dbReference type="AlphaFoldDB" id="A0A5N6QNI6"/>
<dbReference type="Pfam" id="PF01425">
    <property type="entry name" value="Amidase"/>
    <property type="match status" value="1"/>
</dbReference>
<feature type="chain" id="PRO_5024309322" description="Amidase domain-containing protein" evidence="1">
    <location>
        <begin position="37"/>
        <end position="528"/>
    </location>
</feature>
<gene>
    <name evidence="3" type="ORF">FH972_005206</name>
</gene>
<name>A0A5N6QNI6_9ROSI</name>
<sequence length="528" mass="56702">MVAMTSMGTKKSQLSFFLFSSMLLILLATLFSGAQAIKGHGHGRLPSLREATVHDIQHAFKQNQLTSRRLVEFYLKEIERLNPTLKGVLEVNPDALFQADKADQERHAHAPISLSPLHGIPILLKDNIATKDKLNTTAGSYALLGSVVPRDAGVAAKLRKAGAIILGKASLSEWSYFRSNRAPSGWSGRGGQGKDPYTMGDPLGSSSGSAISVAANMVAVAVGTETDGSILAPSSRNLVVGIKPTLGLTSRAGVIPVSPRQDSVGPICRTVSDAVYVLDAIAGIDYNDNATIEASQYIPKVGYAHFLKADGLRGKRLGIVRDLNDLAIGTDTILKRTVEQHLDTLRHRGAVLVDNLKIANLLEYFTSSSENILLVAELKISLNAYLSELVASPIRSLADAIAFNKKKAKLEKIDEYGQNLFIEAQATNGIGMVEKIALANLTRRTKEGFHKLMIKNNLDALVTLGNWVSPLLAGGGFPGITVPAGFDSEGTPFGISFGGLKGWEPKLIEIAYGFEQATKIRKPPKFKV</sequence>
<dbReference type="EMBL" id="CM017322">
    <property type="protein sequence ID" value="KAE8008717.1"/>
    <property type="molecule type" value="Genomic_DNA"/>
</dbReference>
<evidence type="ECO:0000259" key="2">
    <source>
        <dbReference type="Pfam" id="PF01425"/>
    </source>
</evidence>
<accession>A0A5N6QNI6</accession>